<dbReference type="AlphaFoldDB" id="A0A8S0ZFV9"/>
<gene>
    <name evidence="2" type="ORF">APLA_LOCUS5438</name>
</gene>
<proteinExistence type="predicted"/>
<dbReference type="OrthoDB" id="6066929at2759"/>
<name>A0A8S0ZFV9_ARCPL</name>
<keyword evidence="1" id="KW-0812">Transmembrane</keyword>
<keyword evidence="1" id="KW-0472">Membrane</keyword>
<dbReference type="Proteomes" id="UP000494256">
    <property type="component" value="Unassembled WGS sequence"/>
</dbReference>
<organism evidence="2 3">
    <name type="scientific">Arctia plantaginis</name>
    <name type="common">Wood tiger moth</name>
    <name type="synonym">Phalaena plantaginis</name>
    <dbReference type="NCBI Taxonomy" id="874455"/>
    <lineage>
        <taxon>Eukaryota</taxon>
        <taxon>Metazoa</taxon>
        <taxon>Ecdysozoa</taxon>
        <taxon>Arthropoda</taxon>
        <taxon>Hexapoda</taxon>
        <taxon>Insecta</taxon>
        <taxon>Pterygota</taxon>
        <taxon>Neoptera</taxon>
        <taxon>Endopterygota</taxon>
        <taxon>Lepidoptera</taxon>
        <taxon>Glossata</taxon>
        <taxon>Ditrysia</taxon>
        <taxon>Noctuoidea</taxon>
        <taxon>Erebidae</taxon>
        <taxon>Arctiinae</taxon>
        <taxon>Arctia</taxon>
    </lineage>
</organism>
<reference evidence="2 3" key="1">
    <citation type="submission" date="2020-04" db="EMBL/GenBank/DDBJ databases">
        <authorList>
            <person name="Wallbank WR R."/>
            <person name="Pardo Diaz C."/>
            <person name="Kozak K."/>
            <person name="Martin S."/>
            <person name="Jiggins C."/>
            <person name="Moest M."/>
            <person name="Warren A I."/>
            <person name="Byers J.R.P. K."/>
            <person name="Montejo-Kovacevich G."/>
            <person name="Yen C E."/>
        </authorList>
    </citation>
    <scope>NUCLEOTIDE SEQUENCE [LARGE SCALE GENOMIC DNA]</scope>
</reference>
<evidence type="ECO:0000313" key="3">
    <source>
        <dbReference type="Proteomes" id="UP000494256"/>
    </source>
</evidence>
<protein>
    <submittedName>
        <fullName evidence="2">Uncharacterized protein</fullName>
    </submittedName>
</protein>
<keyword evidence="1" id="KW-1133">Transmembrane helix</keyword>
<sequence length="192" mass="21764">MGLVVMVEPITVISTCLCITVVYITRKRFWGLGPACYVPVAVIIGRHGEEAIATQLGQDYLCLQTSRKDNFEIIHIKEDIYNIIGQKNDIEVLLVSRTSSPIEYTMTELDSDDEGFDDGLVQLTKDNPRLMKLLVEDKYFNEKVRQLGPLLLETLIEGIEAKTTEEVLIIKRVIDCLYDKNTTPSLNKELNL</sequence>
<dbReference type="EMBL" id="CADEBD010000289">
    <property type="protein sequence ID" value="CAB3231952.1"/>
    <property type="molecule type" value="Genomic_DNA"/>
</dbReference>
<accession>A0A8S0ZFV9</accession>
<evidence type="ECO:0000256" key="1">
    <source>
        <dbReference type="SAM" id="Phobius"/>
    </source>
</evidence>
<comment type="caution">
    <text evidence="2">The sequence shown here is derived from an EMBL/GenBank/DDBJ whole genome shotgun (WGS) entry which is preliminary data.</text>
</comment>
<feature type="transmembrane region" description="Helical" evidence="1">
    <location>
        <begin position="6"/>
        <end position="24"/>
    </location>
</feature>
<evidence type="ECO:0000313" key="2">
    <source>
        <dbReference type="EMBL" id="CAB3231952.1"/>
    </source>
</evidence>